<dbReference type="Proteomes" id="UP000324222">
    <property type="component" value="Unassembled WGS sequence"/>
</dbReference>
<accession>A0A5B7H1R2</accession>
<dbReference type="EMBL" id="VSRR010020424">
    <property type="protein sequence ID" value="MPC63118.1"/>
    <property type="molecule type" value="Genomic_DNA"/>
</dbReference>
<gene>
    <name evidence="1" type="ORF">E2C01_057212</name>
</gene>
<keyword evidence="2" id="KW-1185">Reference proteome</keyword>
<name>A0A5B7H1R2_PORTR</name>
<sequence>MLLHSPLTTFPQCTSSVPRHSQFSPITAVSPPSLHHLPPPSLFSRRRLSFILPCLLDGILNQTYTYSCTCSLCCLSLSTTRSSLSKLRSASIS</sequence>
<evidence type="ECO:0000313" key="1">
    <source>
        <dbReference type="EMBL" id="MPC63118.1"/>
    </source>
</evidence>
<organism evidence="1 2">
    <name type="scientific">Portunus trituberculatus</name>
    <name type="common">Swimming crab</name>
    <name type="synonym">Neptunus trituberculatus</name>
    <dbReference type="NCBI Taxonomy" id="210409"/>
    <lineage>
        <taxon>Eukaryota</taxon>
        <taxon>Metazoa</taxon>
        <taxon>Ecdysozoa</taxon>
        <taxon>Arthropoda</taxon>
        <taxon>Crustacea</taxon>
        <taxon>Multicrustacea</taxon>
        <taxon>Malacostraca</taxon>
        <taxon>Eumalacostraca</taxon>
        <taxon>Eucarida</taxon>
        <taxon>Decapoda</taxon>
        <taxon>Pleocyemata</taxon>
        <taxon>Brachyura</taxon>
        <taxon>Eubrachyura</taxon>
        <taxon>Portunoidea</taxon>
        <taxon>Portunidae</taxon>
        <taxon>Portuninae</taxon>
        <taxon>Portunus</taxon>
    </lineage>
</organism>
<evidence type="ECO:0000313" key="2">
    <source>
        <dbReference type="Proteomes" id="UP000324222"/>
    </source>
</evidence>
<proteinExistence type="predicted"/>
<dbReference type="AlphaFoldDB" id="A0A5B7H1R2"/>
<comment type="caution">
    <text evidence="1">The sequence shown here is derived from an EMBL/GenBank/DDBJ whole genome shotgun (WGS) entry which is preliminary data.</text>
</comment>
<reference evidence="1 2" key="1">
    <citation type="submission" date="2019-05" db="EMBL/GenBank/DDBJ databases">
        <title>Another draft genome of Portunus trituberculatus and its Hox gene families provides insights of decapod evolution.</title>
        <authorList>
            <person name="Jeong J.-H."/>
            <person name="Song I."/>
            <person name="Kim S."/>
            <person name="Choi T."/>
            <person name="Kim D."/>
            <person name="Ryu S."/>
            <person name="Kim W."/>
        </authorList>
    </citation>
    <scope>NUCLEOTIDE SEQUENCE [LARGE SCALE GENOMIC DNA]</scope>
    <source>
        <tissue evidence="1">Muscle</tissue>
    </source>
</reference>
<protein>
    <submittedName>
        <fullName evidence="1">Uncharacterized protein</fullName>
    </submittedName>
</protein>